<dbReference type="EMBL" id="CM042012">
    <property type="protein sequence ID" value="KAI3753558.1"/>
    <property type="molecule type" value="Genomic_DNA"/>
</dbReference>
<evidence type="ECO:0000313" key="2">
    <source>
        <dbReference type="Proteomes" id="UP001055811"/>
    </source>
</evidence>
<keyword evidence="2" id="KW-1185">Reference proteome</keyword>
<reference evidence="2" key="1">
    <citation type="journal article" date="2022" name="Mol. Ecol. Resour.">
        <title>The genomes of chicory, endive, great burdock and yacon provide insights into Asteraceae palaeo-polyploidization history and plant inulin production.</title>
        <authorList>
            <person name="Fan W."/>
            <person name="Wang S."/>
            <person name="Wang H."/>
            <person name="Wang A."/>
            <person name="Jiang F."/>
            <person name="Liu H."/>
            <person name="Zhao H."/>
            <person name="Xu D."/>
            <person name="Zhang Y."/>
        </authorList>
    </citation>
    <scope>NUCLEOTIDE SEQUENCE [LARGE SCALE GENOMIC DNA]</scope>
    <source>
        <strain evidence="2">cv. Punajuju</strain>
    </source>
</reference>
<reference evidence="1 2" key="2">
    <citation type="journal article" date="2022" name="Mol. Ecol. Resour.">
        <title>The genomes of chicory, endive, great burdock and yacon provide insights into Asteraceae paleo-polyploidization history and plant inulin production.</title>
        <authorList>
            <person name="Fan W."/>
            <person name="Wang S."/>
            <person name="Wang H."/>
            <person name="Wang A."/>
            <person name="Jiang F."/>
            <person name="Liu H."/>
            <person name="Zhao H."/>
            <person name="Xu D."/>
            <person name="Zhang Y."/>
        </authorList>
    </citation>
    <scope>NUCLEOTIDE SEQUENCE [LARGE SCALE GENOMIC DNA]</scope>
    <source>
        <strain evidence="2">cv. Punajuju</strain>
        <tissue evidence="1">Leaves</tissue>
    </source>
</reference>
<dbReference type="Proteomes" id="UP001055811">
    <property type="component" value="Linkage Group LG04"/>
</dbReference>
<accession>A0ACB9E4R3</accession>
<comment type="caution">
    <text evidence="1">The sequence shown here is derived from an EMBL/GenBank/DDBJ whole genome shotgun (WGS) entry which is preliminary data.</text>
</comment>
<sequence length="100" mass="11272">MRISKKEKKTKKLPLLPTNSLQHKTATAIPSGVDRLPKSQLHTDINPLQLHCPLPSTQKETHIQTLPFPVTSINPSYLPPTLSSRACKSRSHMRWIITKS</sequence>
<name>A0ACB9E4R3_CICIN</name>
<organism evidence="1 2">
    <name type="scientific">Cichorium intybus</name>
    <name type="common">Chicory</name>
    <dbReference type="NCBI Taxonomy" id="13427"/>
    <lineage>
        <taxon>Eukaryota</taxon>
        <taxon>Viridiplantae</taxon>
        <taxon>Streptophyta</taxon>
        <taxon>Embryophyta</taxon>
        <taxon>Tracheophyta</taxon>
        <taxon>Spermatophyta</taxon>
        <taxon>Magnoliopsida</taxon>
        <taxon>eudicotyledons</taxon>
        <taxon>Gunneridae</taxon>
        <taxon>Pentapetalae</taxon>
        <taxon>asterids</taxon>
        <taxon>campanulids</taxon>
        <taxon>Asterales</taxon>
        <taxon>Asteraceae</taxon>
        <taxon>Cichorioideae</taxon>
        <taxon>Cichorieae</taxon>
        <taxon>Cichoriinae</taxon>
        <taxon>Cichorium</taxon>
    </lineage>
</organism>
<proteinExistence type="predicted"/>
<protein>
    <submittedName>
        <fullName evidence="1">Uncharacterized protein</fullName>
    </submittedName>
</protein>
<evidence type="ECO:0000313" key="1">
    <source>
        <dbReference type="EMBL" id="KAI3753558.1"/>
    </source>
</evidence>
<gene>
    <name evidence="1" type="ORF">L2E82_25614</name>
</gene>